<evidence type="ECO:0000256" key="1">
    <source>
        <dbReference type="SAM" id="MobiDB-lite"/>
    </source>
</evidence>
<sequence>MNLSRKNIIPTRMKKSGGVASGERPSPKQKKAEAIRPWIHPDERISVDFEDALNLNAEVVDCSAQVVTLRLEATVLDLPHYHENVVIPLRLVTISEDPTRYTRNPDAPVQYGRLKLIVKQKRPAVALSR</sequence>
<dbReference type="EMBL" id="CP047423">
    <property type="protein sequence ID" value="QPD04461.1"/>
    <property type="molecule type" value="Genomic_DNA"/>
</dbReference>
<name>A0A7S8FEY6_9BACT</name>
<dbReference type="KEGG" id="nkf:Nkreftii_002235"/>
<evidence type="ECO:0000313" key="3">
    <source>
        <dbReference type="Proteomes" id="UP000593737"/>
    </source>
</evidence>
<proteinExistence type="predicted"/>
<organism evidence="2 3">
    <name type="scientific">Candidatus Nitrospira kreftii</name>
    <dbReference type="NCBI Taxonomy" id="2652173"/>
    <lineage>
        <taxon>Bacteria</taxon>
        <taxon>Pseudomonadati</taxon>
        <taxon>Nitrospirota</taxon>
        <taxon>Nitrospiria</taxon>
        <taxon>Nitrospirales</taxon>
        <taxon>Nitrospiraceae</taxon>
        <taxon>Nitrospira</taxon>
    </lineage>
</organism>
<gene>
    <name evidence="2" type="ORF">Nkreftii_002235</name>
</gene>
<dbReference type="Proteomes" id="UP000593737">
    <property type="component" value="Chromosome"/>
</dbReference>
<reference evidence="2 3" key="1">
    <citation type="journal article" date="2020" name="ISME J.">
        <title>Enrichment and physiological characterization of a novel comammox Nitrospira indicates ammonium inhibition of complete nitrification.</title>
        <authorList>
            <person name="Sakoula D."/>
            <person name="Koch H."/>
            <person name="Frank J."/>
            <person name="Jetten M.S.M."/>
            <person name="van Kessel M.A.H.J."/>
            <person name="Lucker S."/>
        </authorList>
    </citation>
    <scope>NUCLEOTIDE SEQUENCE [LARGE SCALE GENOMIC DNA]</scope>
    <source>
        <strain evidence="2">Comreactor17</strain>
    </source>
</reference>
<accession>A0A7S8FEY6</accession>
<protein>
    <submittedName>
        <fullName evidence="2">Uncharacterized protein</fullName>
    </submittedName>
</protein>
<feature type="region of interest" description="Disordered" evidence="1">
    <location>
        <begin position="1"/>
        <end position="33"/>
    </location>
</feature>
<dbReference type="AlphaFoldDB" id="A0A7S8FEY6"/>
<evidence type="ECO:0000313" key="2">
    <source>
        <dbReference type="EMBL" id="QPD04461.1"/>
    </source>
</evidence>